<dbReference type="InterPro" id="IPR015814">
    <property type="entry name" value="Pgluconate_DH_NAD-bd_C"/>
</dbReference>
<dbReference type="OrthoDB" id="69350at2157"/>
<dbReference type="InterPro" id="IPR036291">
    <property type="entry name" value="NAD(P)-bd_dom_sf"/>
</dbReference>
<evidence type="ECO:0000313" key="5">
    <source>
        <dbReference type="Proteomes" id="UP000249782"/>
    </source>
</evidence>
<dbReference type="SUPFAM" id="SSF51735">
    <property type="entry name" value="NAD(P)-binding Rossmann-fold domains"/>
    <property type="match status" value="1"/>
</dbReference>
<evidence type="ECO:0000259" key="3">
    <source>
        <dbReference type="Pfam" id="PF09130"/>
    </source>
</evidence>
<dbReference type="PIRSF" id="PIRSF000103">
    <property type="entry name" value="HIBADH"/>
    <property type="match status" value="1"/>
</dbReference>
<dbReference type="PANTHER" id="PTHR43580:SF2">
    <property type="entry name" value="CYTOKINE-LIKE NUCLEAR FACTOR N-PAC"/>
    <property type="match status" value="1"/>
</dbReference>
<dbReference type="Proteomes" id="UP000249782">
    <property type="component" value="Unassembled WGS sequence"/>
</dbReference>
<accession>A0A328PD87</accession>
<feature type="domain" description="Pyrroline-5-carboxylate reductase catalytic N-terminal" evidence="2">
    <location>
        <begin position="2"/>
        <end position="91"/>
    </location>
</feature>
<keyword evidence="5" id="KW-1185">Reference proteome</keyword>
<dbReference type="Gene3D" id="1.10.1040.10">
    <property type="entry name" value="N-(1-d-carboxylethyl)-l-norvaline Dehydrogenase, domain 2"/>
    <property type="match status" value="1"/>
</dbReference>
<feature type="domain" description="Phosphogluconate dehydrogenase NAD-binding putative C-terminal" evidence="3">
    <location>
        <begin position="181"/>
        <end position="250"/>
    </location>
</feature>
<dbReference type="AlphaFoldDB" id="A0A328PD87"/>
<dbReference type="Pfam" id="PF03807">
    <property type="entry name" value="F420_oxidored"/>
    <property type="match status" value="1"/>
</dbReference>
<proteinExistence type="predicted"/>
<dbReference type="GO" id="GO:0016491">
    <property type="term" value="F:oxidoreductase activity"/>
    <property type="evidence" value="ECO:0007669"/>
    <property type="project" value="UniProtKB-KW"/>
</dbReference>
<dbReference type="InterPro" id="IPR015815">
    <property type="entry name" value="HIBADH-related"/>
</dbReference>
<dbReference type="InterPro" id="IPR013328">
    <property type="entry name" value="6PGD_dom2"/>
</dbReference>
<dbReference type="EMBL" id="QLOE01000004">
    <property type="protein sequence ID" value="RAO79243.1"/>
    <property type="molecule type" value="Genomic_DNA"/>
</dbReference>
<name>A0A328PD87_9EURY</name>
<gene>
    <name evidence="4" type="ORF">DPC56_04195</name>
</gene>
<dbReference type="Gene3D" id="3.40.50.720">
    <property type="entry name" value="NAD(P)-binding Rossmann-like Domain"/>
    <property type="match status" value="1"/>
</dbReference>
<dbReference type="SUPFAM" id="SSF48179">
    <property type="entry name" value="6-phosphogluconate dehydrogenase C-terminal domain-like"/>
    <property type="match status" value="1"/>
</dbReference>
<protein>
    <submittedName>
        <fullName evidence="4">NAD(P)-dependent oxidoreductase</fullName>
    </submittedName>
</protein>
<reference evidence="4 5" key="1">
    <citation type="submission" date="2018-06" db="EMBL/GenBank/DDBJ databases">
        <title>Draft genome sequence of hyperthermophilic methanogen Methanothermobacter tenebrarum sp. MCM-B 1447.</title>
        <authorList>
            <person name="Pore S.D."/>
            <person name="Dagar S."/>
            <person name="Dhakephalkar P.K."/>
        </authorList>
    </citation>
    <scope>NUCLEOTIDE SEQUENCE [LARGE SCALE GENOMIC DNA]</scope>
    <source>
        <strain evidence="4 5">MCM B 1447</strain>
    </source>
</reference>
<organism evidence="4 5">
    <name type="scientific">Methanothermobacter tenebrarum</name>
    <dbReference type="NCBI Taxonomy" id="680118"/>
    <lineage>
        <taxon>Archaea</taxon>
        <taxon>Methanobacteriati</taxon>
        <taxon>Methanobacteriota</taxon>
        <taxon>Methanomada group</taxon>
        <taxon>Methanobacteria</taxon>
        <taxon>Methanobacteriales</taxon>
        <taxon>Methanobacteriaceae</taxon>
        <taxon>Methanothermobacter</taxon>
    </lineage>
</organism>
<dbReference type="InterPro" id="IPR028939">
    <property type="entry name" value="P5C_Rdtase_cat_N"/>
</dbReference>
<dbReference type="Pfam" id="PF09130">
    <property type="entry name" value="DUF1932"/>
    <property type="match status" value="1"/>
</dbReference>
<comment type="caution">
    <text evidence="4">The sequence shown here is derived from an EMBL/GenBank/DDBJ whole genome shotgun (WGS) entry which is preliminary data.</text>
</comment>
<evidence type="ECO:0000256" key="1">
    <source>
        <dbReference type="ARBA" id="ARBA00023002"/>
    </source>
</evidence>
<dbReference type="PANTHER" id="PTHR43580">
    <property type="entry name" value="OXIDOREDUCTASE GLYR1-RELATED"/>
    <property type="match status" value="1"/>
</dbReference>
<dbReference type="InterPro" id="IPR051265">
    <property type="entry name" value="HIBADH-related_NP60_sf"/>
</dbReference>
<evidence type="ECO:0000313" key="4">
    <source>
        <dbReference type="EMBL" id="RAO79243.1"/>
    </source>
</evidence>
<keyword evidence="1" id="KW-0560">Oxidoreductase</keyword>
<sequence length="274" mass="30468">MKVGFIGFGEVASTMASKLLDEGVEVLTATRGRSERTKKLARDLGVSECSDILEVSRRSDIVISAVTPSVAMKVAREVGNHVRGVYVDINNVAPSTVKKALDYIRNGRVVDAAIMGRISKDLGVKILASGVSAHDFAKLTDYGFNIEVRGDRVGDASALKMLRSSYTKGVSALLWETLLAAYRMGLDEDLLEILEETENEGFRERAISRVISSALHSKRRYEEMKDVESFLSENITPIMSKCTSKTFKRIFMELDDLRMVFESYTMIFDNIKSL</sequence>
<dbReference type="InterPro" id="IPR008927">
    <property type="entry name" value="6-PGluconate_DH-like_C_sf"/>
</dbReference>
<evidence type="ECO:0000259" key="2">
    <source>
        <dbReference type="Pfam" id="PF03807"/>
    </source>
</evidence>